<evidence type="ECO:0000313" key="2">
    <source>
        <dbReference type="EMBL" id="QCT06830.1"/>
    </source>
</evidence>
<sequence>MKGDTLKNTTELFAEYCDVVSVDDVTKMLKLSKVTVYKLLKSGKIRTIKVGKRYIIPKRCVSEFLESC</sequence>
<dbReference type="InterPro" id="IPR041657">
    <property type="entry name" value="HTH_17"/>
</dbReference>
<dbReference type="Pfam" id="PF12728">
    <property type="entry name" value="HTH_17"/>
    <property type="match status" value="1"/>
</dbReference>
<evidence type="ECO:0000259" key="1">
    <source>
        <dbReference type="Pfam" id="PF12728"/>
    </source>
</evidence>
<gene>
    <name evidence="2" type="ORF">E5Z56_05390</name>
</gene>
<reference evidence="2 3" key="1">
    <citation type="submission" date="2019-04" db="EMBL/GenBank/DDBJ databases">
        <authorList>
            <person name="Embree M."/>
            <person name="Gaffney J.R."/>
        </authorList>
    </citation>
    <scope>NUCLEOTIDE SEQUENCE [LARGE SCALE GENOMIC DNA]</scope>
    <source>
        <strain evidence="2 3">JE7A12</strain>
    </source>
</reference>
<dbReference type="GO" id="GO:0003677">
    <property type="term" value="F:DNA binding"/>
    <property type="evidence" value="ECO:0007669"/>
    <property type="project" value="UniProtKB-KW"/>
</dbReference>
<dbReference type="EMBL" id="CP039381">
    <property type="protein sequence ID" value="QCT06830.1"/>
    <property type="molecule type" value="Genomic_DNA"/>
</dbReference>
<proteinExistence type="predicted"/>
<keyword evidence="2" id="KW-0238">DNA-binding</keyword>
<organism evidence="2 3">
    <name type="scientific">Ruminococcus bovis</name>
    <dbReference type="NCBI Taxonomy" id="2564099"/>
    <lineage>
        <taxon>Bacteria</taxon>
        <taxon>Bacillati</taxon>
        <taxon>Bacillota</taxon>
        <taxon>Clostridia</taxon>
        <taxon>Eubacteriales</taxon>
        <taxon>Oscillospiraceae</taxon>
        <taxon>Ruminococcus</taxon>
    </lineage>
</organism>
<dbReference type="OrthoDB" id="1655135at2"/>
<dbReference type="InterPro" id="IPR010093">
    <property type="entry name" value="SinI_DNA-bd"/>
</dbReference>
<keyword evidence="3" id="KW-1185">Reference proteome</keyword>
<dbReference type="NCBIfam" id="TIGR01764">
    <property type="entry name" value="excise"/>
    <property type="match status" value="1"/>
</dbReference>
<protein>
    <submittedName>
        <fullName evidence="2">DNA-binding protein</fullName>
    </submittedName>
</protein>
<accession>A0A4P8XXQ2</accession>
<dbReference type="AlphaFoldDB" id="A0A4P8XXQ2"/>
<feature type="domain" description="Helix-turn-helix" evidence="1">
    <location>
        <begin position="20"/>
        <end position="68"/>
    </location>
</feature>
<dbReference type="KEGG" id="ruj:E5Z56_05390"/>
<evidence type="ECO:0000313" key="3">
    <source>
        <dbReference type="Proteomes" id="UP000301475"/>
    </source>
</evidence>
<dbReference type="Proteomes" id="UP000301475">
    <property type="component" value="Chromosome"/>
</dbReference>
<name>A0A4P8XXQ2_9FIRM</name>